<evidence type="ECO:0000256" key="7">
    <source>
        <dbReference type="ARBA" id="ARBA00048957"/>
    </source>
</evidence>
<evidence type="ECO:0000256" key="6">
    <source>
        <dbReference type="ARBA" id="ARBA00022737"/>
    </source>
</evidence>
<dbReference type="GO" id="GO:0005634">
    <property type="term" value="C:nucleus"/>
    <property type="evidence" value="ECO:0007669"/>
    <property type="project" value="TreeGrafter"/>
</dbReference>
<evidence type="ECO:0000256" key="1">
    <source>
        <dbReference type="ARBA" id="ARBA00012160"/>
    </source>
</evidence>
<dbReference type="SMART" id="SM00369">
    <property type="entry name" value="LRR_TYP"/>
    <property type="match status" value="7"/>
</dbReference>
<dbReference type="OrthoDB" id="10262526at2759"/>
<dbReference type="SMART" id="SM00365">
    <property type="entry name" value="LRR_SD22"/>
    <property type="match status" value="6"/>
</dbReference>
<dbReference type="PANTHER" id="PTHR12829:SF7">
    <property type="entry name" value="N6-ADENOSINE-METHYLTRANSFERASE CATALYTIC SUBUNIT"/>
    <property type="match status" value="1"/>
</dbReference>
<comment type="catalytic activity">
    <reaction evidence="7">
        <text>an adenosine in mRNA + S-adenosyl-L-methionine = an N(6)-methyladenosine in mRNA + S-adenosyl-L-homocysteine + H(+)</text>
        <dbReference type="Rhea" id="RHEA:55584"/>
        <dbReference type="Rhea" id="RHEA-COMP:12414"/>
        <dbReference type="Rhea" id="RHEA-COMP:12417"/>
        <dbReference type="ChEBI" id="CHEBI:15378"/>
        <dbReference type="ChEBI" id="CHEBI:57856"/>
        <dbReference type="ChEBI" id="CHEBI:59789"/>
        <dbReference type="ChEBI" id="CHEBI:74411"/>
        <dbReference type="ChEBI" id="CHEBI:74449"/>
        <dbReference type="EC" id="2.1.1.348"/>
    </reaction>
</comment>
<dbReference type="PANTHER" id="PTHR12829">
    <property type="entry name" value="N6-ADENOSINE-METHYLTRANSFERASE"/>
    <property type="match status" value="1"/>
</dbReference>
<proteinExistence type="inferred from homology"/>
<name>A0A813Y1E3_9BILA</name>
<dbReference type="Pfam" id="PF13855">
    <property type="entry name" value="LRR_8"/>
    <property type="match status" value="1"/>
</dbReference>
<dbReference type="Proteomes" id="UP000663879">
    <property type="component" value="Unassembled WGS sequence"/>
</dbReference>
<evidence type="ECO:0000256" key="8">
    <source>
        <dbReference type="PROSITE-ProRule" id="PRU00489"/>
    </source>
</evidence>
<dbReference type="EC" id="2.1.1.348" evidence="1"/>
<dbReference type="GO" id="GO:0036396">
    <property type="term" value="C:RNA N6-methyladenosine methyltransferase complex"/>
    <property type="evidence" value="ECO:0007669"/>
    <property type="project" value="TreeGrafter"/>
</dbReference>
<keyword evidence="6" id="KW-0677">Repeat</keyword>
<dbReference type="InterPro" id="IPR029063">
    <property type="entry name" value="SAM-dependent_MTases_sf"/>
</dbReference>
<evidence type="ECO:0000256" key="3">
    <source>
        <dbReference type="ARBA" id="ARBA00022614"/>
    </source>
</evidence>
<dbReference type="SUPFAM" id="SSF52058">
    <property type="entry name" value="L domain-like"/>
    <property type="match status" value="2"/>
</dbReference>
<dbReference type="SUPFAM" id="SSF53335">
    <property type="entry name" value="S-adenosyl-L-methionine-dependent methyltransferases"/>
    <property type="match status" value="1"/>
</dbReference>
<dbReference type="EMBL" id="CAJNOC010001608">
    <property type="protein sequence ID" value="CAF0878199.1"/>
    <property type="molecule type" value="Genomic_DNA"/>
</dbReference>
<dbReference type="PROSITE" id="PS51143">
    <property type="entry name" value="MT_A70"/>
    <property type="match status" value="1"/>
</dbReference>
<dbReference type="PROSITE" id="PS51450">
    <property type="entry name" value="LRR"/>
    <property type="match status" value="4"/>
</dbReference>
<evidence type="ECO:0000313" key="10">
    <source>
        <dbReference type="Proteomes" id="UP000663879"/>
    </source>
</evidence>
<keyword evidence="10" id="KW-1185">Reference proteome</keyword>
<keyword evidence="2" id="KW-0489">Methyltransferase</keyword>
<evidence type="ECO:0000256" key="5">
    <source>
        <dbReference type="ARBA" id="ARBA00022691"/>
    </source>
</evidence>
<evidence type="ECO:0000313" key="9">
    <source>
        <dbReference type="EMBL" id="CAF0878199.1"/>
    </source>
</evidence>
<sequence>MSSIHISPDTAENLIIDFLSDPLNDLPIYSFTMFSRINSNLDVPIQDSLLVKLIKKLTNVYKIIKIEEKRNLDDEIYYKIIGIDTISLNAYMKKILKRPSDDSLEFNMEKIKKPKLKKISFVEKIENLIASPVVSEYEPRRLAQQINELLGQMTTFEKLELEHFKSAKSHVQEYCPNGTKIDCCRDLIERGMLQKKCDKIHFKRIIKPHTDISLGDCSFLNTCYNMNHCKYIHYEVDMQDVDQELLLNSNLAISRISKVKIPPQWIQCDLRTLDMTTLGKFSVIMADPPWDIHMELPYGTMADEEMRKLDVPSLQNDGYIFLWVTGRAMELGRECLKEWGYERCDELIWVKTNQLQRIIRTGRTGHWLNHGKEHCLVGVKGKPNPEFFNIGLDCDTIVAEVRATSHKPDEVYGLIERLSPCTRKCELFGRPHNVRENWITLGNQLDGVRLVEPDVVKRFKAKYPDGNAMPQISTYNIQPVIQEILTNLNDLNNVNSSLFYNFSLMNLNLLKEDTFNNVNLHYLQIVKSDLKNVSEFTFRGIKNLKQLILIDVRNSEAILNKNSLEFIKDKLESIYLTNVNIRIDTNKLFKLFDTMFLKEVVFKNVTLPYLYIDLSNNLRLKKLTFSKDKILTFQIILNKNILSIDLFDNMIKNVTIDISDMETKLESIILNKNQLTNLNLPYLPFLQILKLNMNNFKSSKHLNLNECPNLSELSLSVNKLEFFEIEKSLTNLQFLYLNENYLDESTKFQNLSTFEINLNKNLFKNVSIDNFLNLENLHILDLSQNLIEFVDFNLPNLQILKLSYNKIKYIDTKFLLNLDSVDLTFNFLQDLSNLSLSKENNLKKVYLNRNQIKLLDTKVLYLLKLVSYFHLTQNSIETLPIFDKMDNLTSIDLSYNLITSIDEKTFSNLINLEFLDLSNNLIHLINSDSFLRLSELKFINLEKNHLTEIPKLVNLKKLEKLILKNQNGYLNRIRNRAFERNNSESNLAIILDQNNITFFEPHSFCSKQEIKLDFLWFENLNFLNLCNFMQLANKNFTMILTGLNNCRYRKASNSLRIQIVNFGSEFCDDKQVNTNSCSDEINQKFNCLRNLEDFERKTLWYYNSNISVVSTNKSNSCFENLHFKILCQINSDSYLRKISICSFNNNCVDLENGGFFVSQTILLDFTVIFSSVKKVVFYHNKTKSLIMIKKINGNFFIGMRIYKFIFEKSFGKLLVIHAQNLNQSIFNTKNQELKTALAKMEILKNYDLNIEEDNFQFEKRFVINLTEENESFICEPIQSNGIKFLSMIKMNIVFLSCVHLFIL</sequence>
<evidence type="ECO:0000256" key="2">
    <source>
        <dbReference type="ARBA" id="ARBA00022603"/>
    </source>
</evidence>
<dbReference type="InterPro" id="IPR001611">
    <property type="entry name" value="Leu-rich_rpt"/>
</dbReference>
<dbReference type="InterPro" id="IPR007757">
    <property type="entry name" value="MT-A70-like"/>
</dbReference>
<keyword evidence="5" id="KW-0949">S-adenosyl-L-methionine</keyword>
<comment type="similarity">
    <text evidence="8">Belongs to the MT-A70-like family.</text>
</comment>
<dbReference type="InterPro" id="IPR032675">
    <property type="entry name" value="LRR_dom_sf"/>
</dbReference>
<accession>A0A813Y1E3</accession>
<evidence type="ECO:0000256" key="4">
    <source>
        <dbReference type="ARBA" id="ARBA00022679"/>
    </source>
</evidence>
<comment type="caution">
    <text evidence="9">The sequence shown here is derived from an EMBL/GenBank/DDBJ whole genome shotgun (WGS) entry which is preliminary data.</text>
</comment>
<dbReference type="GO" id="GO:0032259">
    <property type="term" value="P:methylation"/>
    <property type="evidence" value="ECO:0007669"/>
    <property type="project" value="UniProtKB-KW"/>
</dbReference>
<reference evidence="9" key="1">
    <citation type="submission" date="2021-02" db="EMBL/GenBank/DDBJ databases">
        <authorList>
            <person name="Nowell W R."/>
        </authorList>
    </citation>
    <scope>NUCLEOTIDE SEQUENCE</scope>
    <source>
        <strain evidence="9">Ploen Becks lab</strain>
    </source>
</reference>
<dbReference type="Gene3D" id="3.80.10.10">
    <property type="entry name" value="Ribonuclease Inhibitor"/>
    <property type="match status" value="3"/>
</dbReference>
<keyword evidence="4" id="KW-0808">Transferase</keyword>
<organism evidence="9 10">
    <name type="scientific">Brachionus calyciflorus</name>
    <dbReference type="NCBI Taxonomy" id="104777"/>
    <lineage>
        <taxon>Eukaryota</taxon>
        <taxon>Metazoa</taxon>
        <taxon>Spiralia</taxon>
        <taxon>Gnathifera</taxon>
        <taxon>Rotifera</taxon>
        <taxon>Eurotatoria</taxon>
        <taxon>Monogononta</taxon>
        <taxon>Pseudotrocha</taxon>
        <taxon>Ploima</taxon>
        <taxon>Brachionidae</taxon>
        <taxon>Brachionus</taxon>
    </lineage>
</organism>
<dbReference type="GO" id="GO:0001734">
    <property type="term" value="F:mRNA m(6)A methyltransferase activity"/>
    <property type="evidence" value="ECO:0007669"/>
    <property type="project" value="UniProtKB-EC"/>
</dbReference>
<dbReference type="Pfam" id="PF05063">
    <property type="entry name" value="MT-A70"/>
    <property type="match status" value="1"/>
</dbReference>
<keyword evidence="3" id="KW-0433">Leucine-rich repeat</keyword>
<protein>
    <recommendedName>
        <fullName evidence="1">mRNA m(6)A methyltransferase</fullName>
        <ecNumber evidence="1">2.1.1.348</ecNumber>
    </recommendedName>
</protein>
<dbReference type="InterPro" id="IPR003591">
    <property type="entry name" value="Leu-rich_rpt_typical-subtyp"/>
</dbReference>
<gene>
    <name evidence="9" type="ORF">OXX778_LOCUS10279</name>
</gene>